<dbReference type="AlphaFoldDB" id="A0A3E2HKX9"/>
<evidence type="ECO:0000313" key="6">
    <source>
        <dbReference type="Proteomes" id="UP000258309"/>
    </source>
</evidence>
<sequence length="436" mass="47039">MKFPLELPATADFHVHLRDGAMMETVVPTIEQGGVDTVYVMPNLVPPITTVAHALAYKEKLKKLTSNVNFLMTLYLHPTITPEVIEEAAKAGIGISYPSGVTTNSSEGVLEYSQFYPVFAAMQKHGLILNLHGEVPSTPAAEYTTTGDSEPITILNAEERFLPTLKKIHADFPDLNIVLEHCTTKAALDTVRGLGPNVAATITAHHLWICLDEAVGSVHNFCKPVAKSPLDRVALVKAVVSGEQKFFFGSDSAPHPLSAKVGGLKTVAGCFTQSYATSLVVSAVQEAINKGWIKEEDVTQEKLEGFLSTYGRRFYKLPEAKEGKRIVLEKKGEVIKERVVSRDGEVKVVNFKSGDEALSSSTAASLPFAIAASTLVPSAGWKRYCGATVPATDGVWTDSYTASCSCRVPTLPIRVLRTADLAASTLLLSIIDFGDF</sequence>
<name>A0A3E2HKX9_SCYLI</name>
<keyword evidence="2" id="KW-0378">Hydrolase</keyword>
<dbReference type="GO" id="GO:0006207">
    <property type="term" value="P:'de novo' pyrimidine nucleobase biosynthetic process"/>
    <property type="evidence" value="ECO:0007669"/>
    <property type="project" value="TreeGrafter"/>
</dbReference>
<keyword evidence="4" id="KW-0665">Pyrimidine biosynthesis</keyword>
<evidence type="ECO:0000313" key="5">
    <source>
        <dbReference type="EMBL" id="RFU34047.1"/>
    </source>
</evidence>
<dbReference type="InterPro" id="IPR032466">
    <property type="entry name" value="Metal_Hydrolase"/>
</dbReference>
<dbReference type="InterPro" id="IPR002195">
    <property type="entry name" value="Dihydroorotase_CS"/>
</dbReference>
<organism evidence="5 6">
    <name type="scientific">Scytalidium lignicola</name>
    <name type="common">Hyphomycete</name>
    <dbReference type="NCBI Taxonomy" id="5539"/>
    <lineage>
        <taxon>Eukaryota</taxon>
        <taxon>Fungi</taxon>
        <taxon>Dikarya</taxon>
        <taxon>Ascomycota</taxon>
        <taxon>Pezizomycotina</taxon>
        <taxon>Leotiomycetes</taxon>
        <taxon>Leotiomycetes incertae sedis</taxon>
        <taxon>Scytalidium</taxon>
    </lineage>
</organism>
<keyword evidence="3" id="KW-0862">Zinc</keyword>
<dbReference type="HAMAP" id="MF_00219">
    <property type="entry name" value="PyrC_classII"/>
    <property type="match status" value="1"/>
</dbReference>
<dbReference type="GO" id="GO:0044205">
    <property type="term" value="P:'de novo' UMP biosynthetic process"/>
    <property type="evidence" value="ECO:0007669"/>
    <property type="project" value="UniProtKB-UniPathway"/>
</dbReference>
<dbReference type="Proteomes" id="UP000258309">
    <property type="component" value="Unassembled WGS sequence"/>
</dbReference>
<evidence type="ECO:0000256" key="4">
    <source>
        <dbReference type="ARBA" id="ARBA00022975"/>
    </source>
</evidence>
<gene>
    <name evidence="5" type="ORF">B7463_g2310</name>
</gene>
<dbReference type="PANTHER" id="PTHR43137">
    <property type="entry name" value="DIHYDROOROTASE"/>
    <property type="match status" value="1"/>
</dbReference>
<keyword evidence="6" id="KW-1185">Reference proteome</keyword>
<dbReference type="Gene3D" id="3.20.20.140">
    <property type="entry name" value="Metal-dependent hydrolases"/>
    <property type="match status" value="1"/>
</dbReference>
<reference evidence="5 6" key="1">
    <citation type="submission" date="2018-05" db="EMBL/GenBank/DDBJ databases">
        <title>Draft genome sequence of Scytalidium lignicola DSM 105466, a ubiquitous saprotrophic fungus.</title>
        <authorList>
            <person name="Buettner E."/>
            <person name="Gebauer A.M."/>
            <person name="Hofrichter M."/>
            <person name="Liers C."/>
            <person name="Kellner H."/>
        </authorList>
    </citation>
    <scope>NUCLEOTIDE SEQUENCE [LARGE SCALE GENOMIC DNA]</scope>
    <source>
        <strain evidence="5 6">DSM 105466</strain>
    </source>
</reference>
<feature type="non-terminal residue" evidence="5">
    <location>
        <position position="1"/>
    </location>
</feature>
<protein>
    <submittedName>
        <fullName evidence="5">Uncharacterized protein</fullName>
    </submittedName>
</protein>
<dbReference type="OrthoDB" id="1670005at2759"/>
<dbReference type="GO" id="GO:0005737">
    <property type="term" value="C:cytoplasm"/>
    <property type="evidence" value="ECO:0007669"/>
    <property type="project" value="TreeGrafter"/>
</dbReference>
<dbReference type="UniPathway" id="UPA00070">
    <property type="reaction ID" value="UER00117"/>
</dbReference>
<dbReference type="EMBL" id="NCSJ02000026">
    <property type="protein sequence ID" value="RFU34047.1"/>
    <property type="molecule type" value="Genomic_DNA"/>
</dbReference>
<proteinExistence type="inferred from homology"/>
<dbReference type="GO" id="GO:0004151">
    <property type="term" value="F:dihydroorotase activity"/>
    <property type="evidence" value="ECO:0007669"/>
    <property type="project" value="InterPro"/>
</dbReference>
<evidence type="ECO:0000256" key="2">
    <source>
        <dbReference type="ARBA" id="ARBA00022801"/>
    </source>
</evidence>
<dbReference type="InterPro" id="IPR004721">
    <property type="entry name" value="DHOdimr"/>
</dbReference>
<feature type="non-terminal residue" evidence="5">
    <location>
        <position position="436"/>
    </location>
</feature>
<dbReference type="PROSITE" id="PS00482">
    <property type="entry name" value="DIHYDROOROTASE_1"/>
    <property type="match status" value="1"/>
</dbReference>
<dbReference type="GO" id="GO:0046872">
    <property type="term" value="F:metal ion binding"/>
    <property type="evidence" value="ECO:0007669"/>
    <property type="project" value="UniProtKB-KW"/>
</dbReference>
<dbReference type="SUPFAM" id="SSF51556">
    <property type="entry name" value="Metallo-dependent hydrolases"/>
    <property type="match status" value="1"/>
</dbReference>
<evidence type="ECO:0000256" key="3">
    <source>
        <dbReference type="ARBA" id="ARBA00022833"/>
    </source>
</evidence>
<dbReference type="STRING" id="5539.A0A3E2HKX9"/>
<keyword evidence="1" id="KW-0479">Metal-binding</keyword>
<dbReference type="OMA" id="QTWSVSW"/>
<comment type="caution">
    <text evidence="5">The sequence shown here is derived from an EMBL/GenBank/DDBJ whole genome shotgun (WGS) entry which is preliminary data.</text>
</comment>
<evidence type="ECO:0000256" key="1">
    <source>
        <dbReference type="ARBA" id="ARBA00022723"/>
    </source>
</evidence>
<dbReference type="NCBIfam" id="TIGR00856">
    <property type="entry name" value="pyrC_dimer"/>
    <property type="match status" value="1"/>
</dbReference>
<dbReference type="PANTHER" id="PTHR43137:SF1">
    <property type="entry name" value="DIHYDROOROTASE"/>
    <property type="match status" value="1"/>
</dbReference>
<dbReference type="PROSITE" id="PS00483">
    <property type="entry name" value="DIHYDROOROTASE_2"/>
    <property type="match status" value="1"/>
</dbReference>
<accession>A0A3E2HKX9</accession>